<keyword evidence="7" id="KW-1185">Reference proteome</keyword>
<feature type="transmembrane region" description="Helical" evidence="5">
    <location>
        <begin position="87"/>
        <end position="112"/>
    </location>
</feature>
<accession>A0ABY6ZIG1</accession>
<name>A0ABY6ZIG1_9BACL</name>
<keyword evidence="2 5" id="KW-0812">Transmembrane</keyword>
<dbReference type="Pfam" id="PF02659">
    <property type="entry name" value="Mntp"/>
    <property type="match status" value="1"/>
</dbReference>
<dbReference type="Proteomes" id="UP001164761">
    <property type="component" value="Chromosome"/>
</dbReference>
<keyword evidence="1" id="KW-1003">Cell membrane</keyword>
<organism evidence="6 7">
    <name type="scientific">Alicyclobacillus fastidiosus</name>
    <dbReference type="NCBI Taxonomy" id="392011"/>
    <lineage>
        <taxon>Bacteria</taxon>
        <taxon>Bacillati</taxon>
        <taxon>Bacillota</taxon>
        <taxon>Bacilli</taxon>
        <taxon>Bacillales</taxon>
        <taxon>Alicyclobacillaceae</taxon>
        <taxon>Alicyclobacillus</taxon>
    </lineage>
</organism>
<feature type="transmembrane region" description="Helical" evidence="5">
    <location>
        <begin position="118"/>
        <end position="137"/>
    </location>
</feature>
<proteinExistence type="predicted"/>
<keyword evidence="3 5" id="KW-1133">Transmembrane helix</keyword>
<reference evidence="6" key="1">
    <citation type="submission" date="2022-08" db="EMBL/GenBank/DDBJ databases">
        <title>Alicyclobacillus fastidiosus DSM 17978, complete genome.</title>
        <authorList>
            <person name="Wang Q."/>
            <person name="Cai R."/>
            <person name="Wang Z."/>
        </authorList>
    </citation>
    <scope>NUCLEOTIDE SEQUENCE</scope>
    <source>
        <strain evidence="6">DSM 17978</strain>
    </source>
</reference>
<feature type="transmembrane region" description="Helical" evidence="5">
    <location>
        <begin position="187"/>
        <end position="205"/>
    </location>
</feature>
<feature type="transmembrane region" description="Helical" evidence="5">
    <location>
        <begin position="212"/>
        <end position="232"/>
    </location>
</feature>
<dbReference type="RefSeq" id="WP_268006588.1">
    <property type="nucleotide sequence ID" value="NZ_CP104067.1"/>
</dbReference>
<dbReference type="InterPro" id="IPR003810">
    <property type="entry name" value="Mntp/YtaF"/>
</dbReference>
<dbReference type="PANTHER" id="PTHR35529:SF2">
    <property type="entry name" value="SPORULATION PROTEIN YTAF-RELATED"/>
    <property type="match status" value="1"/>
</dbReference>
<sequence>MDNGGDHIGEKKPPWLMFIVPVNLYYLGFGDRFTCIPRLESEREGALPLHISSFVIVIVIGIASNIDNIGIGFSYGARKIHVPWRSVLVIATTSLLAALIGGISGVIVSSFIGSVANFIGGSILICLGVFIIAQALIQRKQEKKEEVKLDKKISVWELGVVTIAQSITDLTAGFGTGVSHINVYETAFSIGLFSYLFLIVPAFIGRKYLANWFGNSATIVSGILLIAVGVHLF</sequence>
<keyword evidence="4 5" id="KW-0472">Membrane</keyword>
<protein>
    <submittedName>
        <fullName evidence="6">Manganese efflux pump</fullName>
    </submittedName>
</protein>
<evidence type="ECO:0000256" key="5">
    <source>
        <dbReference type="SAM" id="Phobius"/>
    </source>
</evidence>
<dbReference type="PANTHER" id="PTHR35529">
    <property type="entry name" value="MANGANESE EFFLUX PUMP MNTP-RELATED"/>
    <property type="match status" value="1"/>
</dbReference>
<evidence type="ECO:0000256" key="2">
    <source>
        <dbReference type="ARBA" id="ARBA00022692"/>
    </source>
</evidence>
<evidence type="ECO:0000313" key="7">
    <source>
        <dbReference type="Proteomes" id="UP001164761"/>
    </source>
</evidence>
<evidence type="ECO:0000256" key="3">
    <source>
        <dbReference type="ARBA" id="ARBA00022989"/>
    </source>
</evidence>
<evidence type="ECO:0000313" key="6">
    <source>
        <dbReference type="EMBL" id="WAH42713.1"/>
    </source>
</evidence>
<evidence type="ECO:0000256" key="1">
    <source>
        <dbReference type="ARBA" id="ARBA00022475"/>
    </source>
</evidence>
<dbReference type="EMBL" id="CP104067">
    <property type="protein sequence ID" value="WAH42713.1"/>
    <property type="molecule type" value="Genomic_DNA"/>
</dbReference>
<feature type="transmembrane region" description="Helical" evidence="5">
    <location>
        <begin position="47"/>
        <end position="66"/>
    </location>
</feature>
<evidence type="ECO:0000256" key="4">
    <source>
        <dbReference type="ARBA" id="ARBA00023136"/>
    </source>
</evidence>
<gene>
    <name evidence="6" type="ORF">NZD89_04570</name>
</gene>